<protein>
    <submittedName>
        <fullName evidence="2">Uncharacterized protein</fullName>
    </submittedName>
</protein>
<evidence type="ECO:0000256" key="1">
    <source>
        <dbReference type="SAM" id="MobiDB-lite"/>
    </source>
</evidence>
<gene>
    <name evidence="2" type="ORF">HHI36_001485</name>
</gene>
<feature type="region of interest" description="Disordered" evidence="1">
    <location>
        <begin position="140"/>
        <end position="162"/>
    </location>
</feature>
<evidence type="ECO:0000313" key="3">
    <source>
        <dbReference type="Proteomes" id="UP001516400"/>
    </source>
</evidence>
<comment type="caution">
    <text evidence="2">The sequence shown here is derived from an EMBL/GenBank/DDBJ whole genome shotgun (WGS) entry which is preliminary data.</text>
</comment>
<reference evidence="2 3" key="1">
    <citation type="journal article" date="2021" name="BMC Biol.">
        <title>Horizontally acquired antibacterial genes associated with adaptive radiation of ladybird beetles.</title>
        <authorList>
            <person name="Li H.S."/>
            <person name="Tang X.F."/>
            <person name="Huang Y.H."/>
            <person name="Xu Z.Y."/>
            <person name="Chen M.L."/>
            <person name="Du X.Y."/>
            <person name="Qiu B.Y."/>
            <person name="Chen P.T."/>
            <person name="Zhang W."/>
            <person name="Slipinski A."/>
            <person name="Escalona H.E."/>
            <person name="Waterhouse R.M."/>
            <person name="Zwick A."/>
            <person name="Pang H."/>
        </authorList>
    </citation>
    <scope>NUCLEOTIDE SEQUENCE [LARGE SCALE GENOMIC DNA]</scope>
    <source>
        <strain evidence="2">SYSU2018</strain>
    </source>
</reference>
<name>A0ABD2P7K1_9CUCU</name>
<accession>A0ABD2P7K1</accession>
<evidence type="ECO:0000313" key="2">
    <source>
        <dbReference type="EMBL" id="KAL3286999.1"/>
    </source>
</evidence>
<proteinExistence type="predicted"/>
<sequence>MNACQDELKEEKSIMKEWDTNIDSCIQREEECSDKRRRFSTKLNKCRSDKRKLKINCKDNLKLNETMHEIYGIENIGIKDEYVPLKLSYTPKMETIRKLIGLPCSYSKVQVDQEIELVVLIDLCKKYPCLFGEDTFTPSTPSKRVHHNGDEEEEKDYENDEDYEIEKEYYEEEENCIKLKKKKIIMNK</sequence>
<dbReference type="Proteomes" id="UP001516400">
    <property type="component" value="Unassembled WGS sequence"/>
</dbReference>
<dbReference type="EMBL" id="JABFTP020000185">
    <property type="protein sequence ID" value="KAL3286999.1"/>
    <property type="molecule type" value="Genomic_DNA"/>
</dbReference>
<feature type="compositionally biased region" description="Acidic residues" evidence="1">
    <location>
        <begin position="150"/>
        <end position="162"/>
    </location>
</feature>
<dbReference type="AlphaFoldDB" id="A0ABD2P7K1"/>
<keyword evidence="3" id="KW-1185">Reference proteome</keyword>
<organism evidence="2 3">
    <name type="scientific">Cryptolaemus montrouzieri</name>
    <dbReference type="NCBI Taxonomy" id="559131"/>
    <lineage>
        <taxon>Eukaryota</taxon>
        <taxon>Metazoa</taxon>
        <taxon>Ecdysozoa</taxon>
        <taxon>Arthropoda</taxon>
        <taxon>Hexapoda</taxon>
        <taxon>Insecta</taxon>
        <taxon>Pterygota</taxon>
        <taxon>Neoptera</taxon>
        <taxon>Endopterygota</taxon>
        <taxon>Coleoptera</taxon>
        <taxon>Polyphaga</taxon>
        <taxon>Cucujiformia</taxon>
        <taxon>Coccinelloidea</taxon>
        <taxon>Coccinellidae</taxon>
        <taxon>Scymninae</taxon>
        <taxon>Scymnini</taxon>
        <taxon>Cryptolaemus</taxon>
    </lineage>
</organism>